<reference evidence="2" key="1">
    <citation type="journal article" date="2022" name="Int. J. Mol. Sci.">
        <title>Draft Genome of Tanacetum Coccineum: Genomic Comparison of Closely Related Tanacetum-Family Plants.</title>
        <authorList>
            <person name="Yamashiro T."/>
            <person name="Shiraishi A."/>
            <person name="Nakayama K."/>
            <person name="Satake H."/>
        </authorList>
    </citation>
    <scope>NUCLEOTIDE SEQUENCE</scope>
</reference>
<feature type="region of interest" description="Disordered" evidence="1">
    <location>
        <begin position="113"/>
        <end position="146"/>
    </location>
</feature>
<dbReference type="CDD" id="cd09272">
    <property type="entry name" value="RNase_HI_RT_Ty1"/>
    <property type="match status" value="1"/>
</dbReference>
<gene>
    <name evidence="2" type="ORF">Tco_1133090</name>
</gene>
<reference evidence="2" key="2">
    <citation type="submission" date="2022-01" db="EMBL/GenBank/DDBJ databases">
        <authorList>
            <person name="Yamashiro T."/>
            <person name="Shiraishi A."/>
            <person name="Satake H."/>
            <person name="Nakayama K."/>
        </authorList>
    </citation>
    <scope>NUCLEOTIDE SEQUENCE</scope>
</reference>
<name>A0ABQ5JHR6_9ASTR</name>
<evidence type="ECO:0000313" key="3">
    <source>
        <dbReference type="Proteomes" id="UP001151760"/>
    </source>
</evidence>
<sequence>MLSCTLSRKTNGKAPQRAFSDADHAGCLDTCKSTSGGIQFLGDKLVSWMSKKQDCTAMSSAEANTPIQSTSMSAATLSRNRVRENRVNILKSIDEGPFKMGTMRVIVAKGTEGSLNLGPERPRVYSDLSQDEKDRDSSGRQIEEQGNNARVQVQLVLCLGGSQNRVGMLNPDKMLLMQAQENGVVLDEEQLLFLASGHDNAIDEDMVILNRATNLVCDEAGPSYDSDILSEVHDHDHFQDAICEHHEDHGMQDDV</sequence>
<evidence type="ECO:0000256" key="1">
    <source>
        <dbReference type="SAM" id="MobiDB-lite"/>
    </source>
</evidence>
<dbReference type="PANTHER" id="PTHR11439">
    <property type="entry name" value="GAG-POL-RELATED RETROTRANSPOSON"/>
    <property type="match status" value="1"/>
</dbReference>
<keyword evidence="3" id="KW-1185">Reference proteome</keyword>
<organism evidence="2 3">
    <name type="scientific">Tanacetum coccineum</name>
    <dbReference type="NCBI Taxonomy" id="301880"/>
    <lineage>
        <taxon>Eukaryota</taxon>
        <taxon>Viridiplantae</taxon>
        <taxon>Streptophyta</taxon>
        <taxon>Embryophyta</taxon>
        <taxon>Tracheophyta</taxon>
        <taxon>Spermatophyta</taxon>
        <taxon>Magnoliopsida</taxon>
        <taxon>eudicotyledons</taxon>
        <taxon>Gunneridae</taxon>
        <taxon>Pentapetalae</taxon>
        <taxon>asterids</taxon>
        <taxon>campanulids</taxon>
        <taxon>Asterales</taxon>
        <taxon>Asteraceae</taxon>
        <taxon>Asteroideae</taxon>
        <taxon>Anthemideae</taxon>
        <taxon>Anthemidinae</taxon>
        <taxon>Tanacetum</taxon>
    </lineage>
</organism>
<feature type="compositionally biased region" description="Basic and acidic residues" evidence="1">
    <location>
        <begin position="120"/>
        <end position="143"/>
    </location>
</feature>
<proteinExistence type="predicted"/>
<protein>
    <submittedName>
        <fullName evidence="2">Uncharacterized protein</fullName>
    </submittedName>
</protein>
<dbReference type="PANTHER" id="PTHR11439:SF470">
    <property type="entry name" value="CYSTEINE-RICH RLK (RECEPTOR-LIKE PROTEIN KINASE) 8"/>
    <property type="match status" value="1"/>
</dbReference>
<accession>A0ABQ5JHR6</accession>
<dbReference type="Proteomes" id="UP001151760">
    <property type="component" value="Unassembled WGS sequence"/>
</dbReference>
<comment type="caution">
    <text evidence="2">The sequence shown here is derived from an EMBL/GenBank/DDBJ whole genome shotgun (WGS) entry which is preliminary data.</text>
</comment>
<evidence type="ECO:0000313" key="2">
    <source>
        <dbReference type="EMBL" id="GJU10694.1"/>
    </source>
</evidence>
<dbReference type="EMBL" id="BQNB010021852">
    <property type="protein sequence ID" value="GJU10694.1"/>
    <property type="molecule type" value="Genomic_DNA"/>
</dbReference>